<evidence type="ECO:0008006" key="11">
    <source>
        <dbReference type="Google" id="ProtNLM"/>
    </source>
</evidence>
<feature type="transmembrane region" description="Helical" evidence="8">
    <location>
        <begin position="86"/>
        <end position="108"/>
    </location>
</feature>
<protein>
    <recommendedName>
        <fullName evidence="11">Major facilitator superfamily (MFS) profile domain-containing protein</fullName>
    </recommendedName>
</protein>
<evidence type="ECO:0000256" key="4">
    <source>
        <dbReference type="ARBA" id="ARBA00022692"/>
    </source>
</evidence>
<keyword evidence="4 8" id="KW-0812">Transmembrane</keyword>
<feature type="transmembrane region" description="Helical" evidence="8">
    <location>
        <begin position="330"/>
        <end position="349"/>
    </location>
</feature>
<gene>
    <name evidence="9" type="ORF">VSDG_05100</name>
</gene>
<evidence type="ECO:0000256" key="3">
    <source>
        <dbReference type="ARBA" id="ARBA00022448"/>
    </source>
</evidence>
<comment type="subcellular location">
    <subcellularLocation>
        <location evidence="1">Membrane</location>
        <topology evidence="1">Multi-pass membrane protein</topology>
    </subcellularLocation>
</comment>
<feature type="transmembrane region" description="Helical" evidence="8">
    <location>
        <begin position="424"/>
        <end position="447"/>
    </location>
</feature>
<feature type="transmembrane region" description="Helical" evidence="8">
    <location>
        <begin position="361"/>
        <end position="384"/>
    </location>
</feature>
<keyword evidence="3" id="KW-0813">Transport</keyword>
<dbReference type="OrthoDB" id="10021397at2759"/>
<dbReference type="GO" id="GO:0005886">
    <property type="term" value="C:plasma membrane"/>
    <property type="evidence" value="ECO:0007669"/>
    <property type="project" value="TreeGrafter"/>
</dbReference>
<reference evidence="9 10" key="1">
    <citation type="submission" date="2015-09" db="EMBL/GenBank/DDBJ databases">
        <title>Host preference determinants of Valsa canker pathogens revealed by comparative genomics.</title>
        <authorList>
            <person name="Yin Z."/>
            <person name="Huang L."/>
        </authorList>
    </citation>
    <scope>NUCLEOTIDE SEQUENCE [LARGE SCALE GENOMIC DNA]</scope>
    <source>
        <strain evidence="9 10">YSFL</strain>
    </source>
</reference>
<comment type="caution">
    <text evidence="9">The sequence shown here is derived from an EMBL/GenBank/DDBJ whole genome shotgun (WGS) entry which is preliminary data.</text>
</comment>
<dbReference type="AlphaFoldDB" id="A0A423VZ05"/>
<evidence type="ECO:0000256" key="8">
    <source>
        <dbReference type="SAM" id="Phobius"/>
    </source>
</evidence>
<dbReference type="PANTHER" id="PTHR23501:SF193">
    <property type="entry name" value="MULTIDRUG TRANSPORTER, PUTATIVE (AFU_ORTHOLOGUE AFUA_8G00940)-RELATED"/>
    <property type="match status" value="1"/>
</dbReference>
<dbReference type="GO" id="GO:0022857">
    <property type="term" value="F:transmembrane transporter activity"/>
    <property type="evidence" value="ECO:0007669"/>
    <property type="project" value="InterPro"/>
</dbReference>
<dbReference type="EMBL" id="LJZO01000021">
    <property type="protein sequence ID" value="ROV96218.1"/>
    <property type="molecule type" value="Genomic_DNA"/>
</dbReference>
<dbReference type="InterPro" id="IPR036259">
    <property type="entry name" value="MFS_trans_sf"/>
</dbReference>
<keyword evidence="10" id="KW-1185">Reference proteome</keyword>
<dbReference type="Proteomes" id="UP000284375">
    <property type="component" value="Unassembled WGS sequence"/>
</dbReference>
<feature type="region of interest" description="Disordered" evidence="7">
    <location>
        <begin position="1"/>
        <end position="32"/>
    </location>
</feature>
<evidence type="ECO:0000256" key="5">
    <source>
        <dbReference type="ARBA" id="ARBA00022989"/>
    </source>
</evidence>
<feature type="transmembrane region" description="Helical" evidence="8">
    <location>
        <begin position="227"/>
        <end position="248"/>
    </location>
</feature>
<feature type="transmembrane region" description="Helical" evidence="8">
    <location>
        <begin position="50"/>
        <end position="74"/>
    </location>
</feature>
<feature type="transmembrane region" description="Helical" evidence="8">
    <location>
        <begin position="297"/>
        <end position="318"/>
    </location>
</feature>
<dbReference type="InterPro" id="IPR011701">
    <property type="entry name" value="MFS"/>
</dbReference>
<evidence type="ECO:0000256" key="7">
    <source>
        <dbReference type="SAM" id="MobiDB-lite"/>
    </source>
</evidence>
<keyword evidence="5 8" id="KW-1133">Transmembrane helix</keyword>
<proteinExistence type="inferred from homology"/>
<evidence type="ECO:0000256" key="2">
    <source>
        <dbReference type="ARBA" id="ARBA00007520"/>
    </source>
</evidence>
<feature type="transmembrane region" description="Helical" evidence="8">
    <location>
        <begin position="260"/>
        <end position="277"/>
    </location>
</feature>
<keyword evidence="6 8" id="KW-0472">Membrane</keyword>
<sequence>MEDPAKGTSVPTVVPEKRDLTDDVSSEENTNTRGVVEDLEKPEYLSGVRLWLVLASVTLVAFLMLLDMSIIAIPQITNDFHSLGDVGWYGSAFLLAKCYTFLAFLFIFEVGSAVCGSAQSSKALIVGRAVAGLGGSGIMNGALTIVSASSPIDKQPLMVGTMMGLSQMGIVCGPLVGGAFTQGTGFYINLPIGAVAAILLTVIRIPDHRSHENAPGKQILKTILSKLDLTGFVFFAGFAVMVELALSWGGSDYAWNSPTVIGLFCGGGVTFVIFVAWEHRVGDGAMIPASVARRREVWSASLYLGFFSGALLCFSYYMPIYFQAVKGVSALTSAVYLLCGILPQLVMAIMSGALIGKTGYYLPWALTSSAIMLVGAGLTTTLTVKATVAQWVMYQFVAGFGRGCGMQTPVIAIQNTIPAEQIPLGMSLVIFTQTFGGSLALTIAQLIFDSRLKAAIPRFAPTADVEAILQAGATAFYSVVTPDELPGVLSAYAYAVDQTFYVALGASAGTFVFAWGMGWRKIRNKKHDDSGLQNQVTMVDGNRAQSSEA</sequence>
<evidence type="ECO:0000313" key="10">
    <source>
        <dbReference type="Proteomes" id="UP000284375"/>
    </source>
</evidence>
<dbReference type="FunFam" id="1.20.1250.20:FF:000196">
    <property type="entry name" value="MFS toxin efflux pump (AflT)"/>
    <property type="match status" value="1"/>
</dbReference>
<comment type="similarity">
    <text evidence="2">Belongs to the major facilitator superfamily. TCR/Tet family.</text>
</comment>
<evidence type="ECO:0000256" key="1">
    <source>
        <dbReference type="ARBA" id="ARBA00004141"/>
    </source>
</evidence>
<accession>A0A423VZ05</accession>
<evidence type="ECO:0000313" key="9">
    <source>
        <dbReference type="EMBL" id="ROV96218.1"/>
    </source>
</evidence>
<evidence type="ECO:0000256" key="6">
    <source>
        <dbReference type="ARBA" id="ARBA00023136"/>
    </source>
</evidence>
<dbReference type="SUPFAM" id="SSF103473">
    <property type="entry name" value="MFS general substrate transporter"/>
    <property type="match status" value="1"/>
</dbReference>
<name>A0A423VZ05_CYTCH</name>
<dbReference type="PANTHER" id="PTHR23501">
    <property type="entry name" value="MAJOR FACILITATOR SUPERFAMILY"/>
    <property type="match status" value="1"/>
</dbReference>
<dbReference type="Gene3D" id="1.20.1250.20">
    <property type="entry name" value="MFS general substrate transporter like domains"/>
    <property type="match status" value="2"/>
</dbReference>
<organism evidence="9 10">
    <name type="scientific">Cytospora chrysosperma</name>
    <name type="common">Cytospora canker fungus</name>
    <name type="synonym">Sphaeria chrysosperma</name>
    <dbReference type="NCBI Taxonomy" id="252740"/>
    <lineage>
        <taxon>Eukaryota</taxon>
        <taxon>Fungi</taxon>
        <taxon>Dikarya</taxon>
        <taxon>Ascomycota</taxon>
        <taxon>Pezizomycotina</taxon>
        <taxon>Sordariomycetes</taxon>
        <taxon>Sordariomycetidae</taxon>
        <taxon>Diaporthales</taxon>
        <taxon>Cytosporaceae</taxon>
        <taxon>Cytospora</taxon>
    </lineage>
</organism>
<feature type="transmembrane region" description="Helical" evidence="8">
    <location>
        <begin position="123"/>
        <end position="145"/>
    </location>
</feature>
<feature type="transmembrane region" description="Helical" evidence="8">
    <location>
        <begin position="186"/>
        <end position="206"/>
    </location>
</feature>
<dbReference type="CDD" id="cd17502">
    <property type="entry name" value="MFS_Azr1_MDR_like"/>
    <property type="match status" value="1"/>
</dbReference>
<dbReference type="Pfam" id="PF07690">
    <property type="entry name" value="MFS_1"/>
    <property type="match status" value="1"/>
</dbReference>
<feature type="transmembrane region" description="Helical" evidence="8">
    <location>
        <begin position="500"/>
        <end position="519"/>
    </location>
</feature>
<feature type="transmembrane region" description="Helical" evidence="8">
    <location>
        <begin position="157"/>
        <end position="180"/>
    </location>
</feature>